<dbReference type="GO" id="GO:0016020">
    <property type="term" value="C:membrane"/>
    <property type="evidence" value="ECO:0007669"/>
    <property type="project" value="UniProtKB-SubCell"/>
</dbReference>
<evidence type="ECO:0000259" key="3">
    <source>
        <dbReference type="Pfam" id="PF13947"/>
    </source>
</evidence>
<name>A0A811QB99_9POAL</name>
<reference evidence="4" key="1">
    <citation type="submission" date="2020-10" db="EMBL/GenBank/DDBJ databases">
        <authorList>
            <person name="Han B."/>
            <person name="Lu T."/>
            <person name="Zhao Q."/>
            <person name="Huang X."/>
            <person name="Zhao Y."/>
        </authorList>
    </citation>
    <scope>NUCLEOTIDE SEQUENCE</scope>
</reference>
<organism evidence="4 5">
    <name type="scientific">Miscanthus lutarioriparius</name>
    <dbReference type="NCBI Taxonomy" id="422564"/>
    <lineage>
        <taxon>Eukaryota</taxon>
        <taxon>Viridiplantae</taxon>
        <taxon>Streptophyta</taxon>
        <taxon>Embryophyta</taxon>
        <taxon>Tracheophyta</taxon>
        <taxon>Spermatophyta</taxon>
        <taxon>Magnoliopsida</taxon>
        <taxon>Liliopsida</taxon>
        <taxon>Poales</taxon>
        <taxon>Poaceae</taxon>
        <taxon>PACMAD clade</taxon>
        <taxon>Panicoideae</taxon>
        <taxon>Andropogonodae</taxon>
        <taxon>Andropogoneae</taxon>
        <taxon>Saccharinae</taxon>
        <taxon>Miscanthus</taxon>
    </lineage>
</organism>
<proteinExistence type="predicted"/>
<dbReference type="GO" id="GO:0030247">
    <property type="term" value="F:polysaccharide binding"/>
    <property type="evidence" value="ECO:0007669"/>
    <property type="project" value="InterPro"/>
</dbReference>
<evidence type="ECO:0000313" key="4">
    <source>
        <dbReference type="EMBL" id="CAD6255558.1"/>
    </source>
</evidence>
<keyword evidence="2" id="KW-0732">Signal</keyword>
<dbReference type="InterPro" id="IPR025287">
    <property type="entry name" value="WAK_GUB"/>
</dbReference>
<gene>
    <name evidence="4" type="ORF">NCGR_LOCUS39100</name>
</gene>
<dbReference type="Proteomes" id="UP000604825">
    <property type="component" value="Unassembled WGS sequence"/>
</dbReference>
<dbReference type="OrthoDB" id="685410at2759"/>
<dbReference type="AlphaFoldDB" id="A0A811QB99"/>
<sequence>MAKLMNRSVALGVMIQLLLLALLGTLSVLLASSVVLAAAGQQQGPSAATLGSCPTSCGNLTFDYPFGIGAGCFRNLDFELICNDSVPVRSPVLSLRDGITRVTYNIVTADAGARYDDSGEIDIALTYTIPITSSLDVYNISWSSPGKSFALSYAWFNVTGCGFDVYLDDRDTNTMVRRCTLTCPEQITEAVARQNCNGTGCCTINLEGNLIRAFGLNFVRHNQSSVVHQVQPNRSSLWDYINATTLYADLSWNIIDQPSCASAKENNITNYACVANNSRCIDNEESLDFGYSCRCNPSYVGNPYILGGCLKGAGTQNCIIKKNPQYQQLCVRRS</sequence>
<comment type="subcellular location">
    <subcellularLocation>
        <location evidence="1">Membrane</location>
        <topology evidence="1">Single-pass membrane protein</topology>
    </subcellularLocation>
</comment>
<protein>
    <recommendedName>
        <fullName evidence="3">Wall-associated receptor kinase galacturonan-binding domain-containing protein</fullName>
    </recommendedName>
</protein>
<comment type="caution">
    <text evidence="4">The sequence shown here is derived from an EMBL/GenBank/DDBJ whole genome shotgun (WGS) entry which is preliminary data.</text>
</comment>
<feature type="domain" description="Wall-associated receptor kinase galacturonan-binding" evidence="3">
    <location>
        <begin position="53"/>
        <end position="96"/>
    </location>
</feature>
<dbReference type="EMBL" id="CAJGYO010000010">
    <property type="protein sequence ID" value="CAD6255558.1"/>
    <property type="molecule type" value="Genomic_DNA"/>
</dbReference>
<evidence type="ECO:0000256" key="1">
    <source>
        <dbReference type="ARBA" id="ARBA00004167"/>
    </source>
</evidence>
<dbReference type="PANTHER" id="PTHR33491">
    <property type="entry name" value="OSJNBA0016N04.9 PROTEIN"/>
    <property type="match status" value="1"/>
</dbReference>
<keyword evidence="5" id="KW-1185">Reference proteome</keyword>
<dbReference type="Pfam" id="PF13947">
    <property type="entry name" value="GUB_WAK_bind"/>
    <property type="match status" value="1"/>
</dbReference>
<evidence type="ECO:0000256" key="2">
    <source>
        <dbReference type="ARBA" id="ARBA00022729"/>
    </source>
</evidence>
<accession>A0A811QB99</accession>
<evidence type="ECO:0000313" key="5">
    <source>
        <dbReference type="Proteomes" id="UP000604825"/>
    </source>
</evidence>